<dbReference type="EMBL" id="AMQN01022008">
    <property type="status" value="NOT_ANNOTATED_CDS"/>
    <property type="molecule type" value="Genomic_DNA"/>
</dbReference>
<dbReference type="Proteomes" id="UP000014760">
    <property type="component" value="Unassembled WGS sequence"/>
</dbReference>
<reference evidence="2 4" key="2">
    <citation type="journal article" date="2013" name="Nature">
        <title>Insights into bilaterian evolution from three spiralian genomes.</title>
        <authorList>
            <person name="Simakov O."/>
            <person name="Marletaz F."/>
            <person name="Cho S.J."/>
            <person name="Edsinger-Gonzales E."/>
            <person name="Havlak P."/>
            <person name="Hellsten U."/>
            <person name="Kuo D.H."/>
            <person name="Larsson T."/>
            <person name="Lv J."/>
            <person name="Arendt D."/>
            <person name="Savage R."/>
            <person name="Osoegawa K."/>
            <person name="de Jong P."/>
            <person name="Grimwood J."/>
            <person name="Chapman J.A."/>
            <person name="Shapiro H."/>
            <person name="Aerts A."/>
            <person name="Otillar R.P."/>
            <person name="Terry A.Y."/>
            <person name="Boore J.L."/>
            <person name="Grigoriev I.V."/>
            <person name="Lindberg D.R."/>
            <person name="Seaver E.C."/>
            <person name="Weisblat D.A."/>
            <person name="Putnam N.H."/>
            <person name="Rokhsar D.S."/>
        </authorList>
    </citation>
    <scope>NUCLEOTIDE SEQUENCE</scope>
    <source>
        <strain evidence="2 4">I ESC-2004</strain>
    </source>
</reference>
<evidence type="ECO:0000313" key="2">
    <source>
        <dbReference type="EMBL" id="ELU07984.1"/>
    </source>
</evidence>
<organism evidence="2">
    <name type="scientific">Capitella teleta</name>
    <name type="common">Polychaete worm</name>
    <dbReference type="NCBI Taxonomy" id="283909"/>
    <lineage>
        <taxon>Eukaryota</taxon>
        <taxon>Metazoa</taxon>
        <taxon>Spiralia</taxon>
        <taxon>Lophotrochozoa</taxon>
        <taxon>Annelida</taxon>
        <taxon>Polychaeta</taxon>
        <taxon>Sedentaria</taxon>
        <taxon>Scolecida</taxon>
        <taxon>Capitellidae</taxon>
        <taxon>Capitella</taxon>
    </lineage>
</organism>
<gene>
    <name evidence="2" type="ORF">CAPTEDRAFT_208321</name>
</gene>
<evidence type="ECO:0000313" key="4">
    <source>
        <dbReference type="Proteomes" id="UP000014760"/>
    </source>
</evidence>
<evidence type="ECO:0000256" key="1">
    <source>
        <dbReference type="SAM" id="Phobius"/>
    </source>
</evidence>
<keyword evidence="4" id="KW-1185">Reference proteome</keyword>
<dbReference type="EnsemblMetazoa" id="CapteT208321">
    <property type="protein sequence ID" value="CapteP208321"/>
    <property type="gene ID" value="CapteG208321"/>
</dbReference>
<dbReference type="HOGENOM" id="CLU_1125449_0_0_1"/>
<sequence>MTFWPRRDFYNNLPTIIHHPSPEGINFELSGPYIQVWYLAMIASLYFISFFVKLIINKLLSYVLAWDVSPSKVANNERPGRNKDVEALLAGILLARSLGDGDLKRVGTCDGSNPEHLLKWLRALDTAQNPAETTREAADGPLASYLKKSREENWKKLCASIATHFISAAFPQLLSLQTADEENGIRENAMSSIPSLKNFKATHYKHSMENTLVKCTAAACAQTEIFVFGHTDLIHYHWNNGEKVTGN</sequence>
<keyword evidence="1" id="KW-1133">Transmembrane helix</keyword>
<dbReference type="AlphaFoldDB" id="R7UN72"/>
<reference evidence="4" key="1">
    <citation type="submission" date="2012-12" db="EMBL/GenBank/DDBJ databases">
        <authorList>
            <person name="Hellsten U."/>
            <person name="Grimwood J."/>
            <person name="Chapman J.A."/>
            <person name="Shapiro H."/>
            <person name="Aerts A."/>
            <person name="Otillar R.P."/>
            <person name="Terry A.Y."/>
            <person name="Boore J.L."/>
            <person name="Simakov O."/>
            <person name="Marletaz F."/>
            <person name="Cho S.-J."/>
            <person name="Edsinger-Gonzales E."/>
            <person name="Havlak P."/>
            <person name="Kuo D.-H."/>
            <person name="Larsson T."/>
            <person name="Lv J."/>
            <person name="Arendt D."/>
            <person name="Savage R."/>
            <person name="Osoegawa K."/>
            <person name="de Jong P."/>
            <person name="Lindberg D.R."/>
            <person name="Seaver E.C."/>
            <person name="Weisblat D.A."/>
            <person name="Putnam N.H."/>
            <person name="Grigoriev I.V."/>
            <person name="Rokhsar D.S."/>
        </authorList>
    </citation>
    <scope>NUCLEOTIDE SEQUENCE</scope>
    <source>
        <strain evidence="4">I ESC-2004</strain>
    </source>
</reference>
<feature type="transmembrane region" description="Helical" evidence="1">
    <location>
        <begin position="36"/>
        <end position="56"/>
    </location>
</feature>
<protein>
    <submittedName>
        <fullName evidence="2 3">Uncharacterized protein</fullName>
    </submittedName>
</protein>
<keyword evidence="1" id="KW-0812">Transmembrane</keyword>
<evidence type="ECO:0000313" key="3">
    <source>
        <dbReference type="EnsemblMetazoa" id="CapteP208321"/>
    </source>
</evidence>
<keyword evidence="1" id="KW-0472">Membrane</keyword>
<name>R7UN72_CAPTE</name>
<accession>R7UN72</accession>
<reference evidence="3" key="3">
    <citation type="submission" date="2015-06" db="UniProtKB">
        <authorList>
            <consortium name="EnsemblMetazoa"/>
        </authorList>
    </citation>
    <scope>IDENTIFICATION</scope>
</reference>
<dbReference type="EMBL" id="KB299461">
    <property type="protein sequence ID" value="ELU07984.1"/>
    <property type="molecule type" value="Genomic_DNA"/>
</dbReference>
<proteinExistence type="predicted"/>